<dbReference type="AlphaFoldDB" id="A0A835VS04"/>
<feature type="region of interest" description="Disordered" evidence="1">
    <location>
        <begin position="839"/>
        <end position="925"/>
    </location>
</feature>
<accession>A0A835VS04</accession>
<dbReference type="OrthoDB" id="549416at2759"/>
<evidence type="ECO:0000313" key="3">
    <source>
        <dbReference type="Proteomes" id="UP000613740"/>
    </source>
</evidence>
<name>A0A835VS04_9CHLO</name>
<feature type="compositionally biased region" description="Low complexity" evidence="1">
    <location>
        <begin position="1149"/>
        <end position="1169"/>
    </location>
</feature>
<dbReference type="EMBL" id="JAEHOD010000149">
    <property type="protein sequence ID" value="KAG2423374.1"/>
    <property type="molecule type" value="Genomic_DNA"/>
</dbReference>
<gene>
    <name evidence="2" type="ORF">HYH02_015332</name>
</gene>
<keyword evidence="3" id="KW-1185">Reference proteome</keyword>
<sequence>MRVLPLPTASTPVHGTAAGTFRAEIHERRRQDLGAVRCPGLRDACFAPLFIGGEHGVLGHSDLKAAVQDAGGDAHAALGMHPRLLDAWFSDQGTSLKEQCSLPACYGDTDCVRSVVCRLSAAPGETCAACSGLSQAHKLKRTAERAQQRSDAASKQGQVYFPGASDDAALRRAAWPELFHRLMAVQQALQSERADCMDLDKEISQRQERFQQQAAHLRSYIAADASRSELVLKLESAERGGLITGALYQLLRGIIRGLSVKGPRREPEEVAFYVTILNMAGPLVHNFVSINLHGPSLSKTRKDREAYAWFRLSTLEENVQKVLLILGEFGQNLLPIITTEDATAVAVHLDVVLRDGKYYVYGLNGGVVVVKSVDDLINAINTRGLGKAFYEYMLVSAAPQGLYLPAQVLSTDNTTETMNNSVVVEQWKRVDQAICAAGGHPIAHVGDGASSFRKAVLDSATRPASRTPPAGSKGIGHWLLQMFAVCWATFTSPVVLTVDEMHIGWRLRRLFINPARLLMIGPYLINPSLLRALAKRVSGLGVLSSDLNYKDKQNQAATLKLADLAVDPATGAVRAVSTLRDALIEGKRSAAGGEGPTVEGSYYATYLYITFMHNFLSIFLLHDLPLSDAIFRAVWCIAFVGHWETSVRKSGVGSVKGHFLTRETAQDVIIACNGVILYAMLMRDFCFAQQVLIRCVFDRLSSRFSEYGFQALRCADKNGTTFSFKHGEELIRNTTTQLEMEARSQLAWPSAKRGAARGQARATKLEEWDEQAAREYYLTDSQISEIADKAEAAVVQAFKDDIGPAADGAERPNSVWSYVTKAVAGVKYGANRMRLLWDARRPSPGGTAATVQGGEAGDVTEADSDGGEGPENTMQNMADADTDTEPPTGEAAPDSDAGLVLSPSASDDSDVEGTAPAAGVPEGQHPAVRRQRVCDPLLQQLLELCRRVNACIARQGRDRVNGRFFGQDIRDEVRRLTQEEQDHMSDEDYVAVLEEVEGQTVLRVACVEAMVRTGTSAKGKTTCESASRLAMDDPAGELVLKVLRPQGTDPRTGGLRYLLTDACPRNPNERWKTSNVVQILGVSDGPDSLPGSSIVIDKDSEQDLRVYCEEHGWLFDDGTLDKGTLADTDEPVTKRARIGGSGGKRRGQAPVAPAAALAAPTAPSPTAVAMPPPSRVGAETGLGKQRRPRQSKQGTAAAAPALPLQTAGAGAGWVAAPPPAHAVGAPAP</sequence>
<organism evidence="2 3">
    <name type="scientific">Chlamydomonas schloesseri</name>
    <dbReference type="NCBI Taxonomy" id="2026947"/>
    <lineage>
        <taxon>Eukaryota</taxon>
        <taxon>Viridiplantae</taxon>
        <taxon>Chlorophyta</taxon>
        <taxon>core chlorophytes</taxon>
        <taxon>Chlorophyceae</taxon>
        <taxon>CS clade</taxon>
        <taxon>Chlamydomonadales</taxon>
        <taxon>Chlamydomonadaceae</taxon>
        <taxon>Chlamydomonas</taxon>
    </lineage>
</organism>
<dbReference type="Proteomes" id="UP000613740">
    <property type="component" value="Unassembled WGS sequence"/>
</dbReference>
<protein>
    <submittedName>
        <fullName evidence="2">Uncharacterized protein</fullName>
    </submittedName>
</protein>
<comment type="caution">
    <text evidence="2">The sequence shown here is derived from an EMBL/GenBank/DDBJ whole genome shotgun (WGS) entry which is preliminary data.</text>
</comment>
<proteinExistence type="predicted"/>
<evidence type="ECO:0000256" key="1">
    <source>
        <dbReference type="SAM" id="MobiDB-lite"/>
    </source>
</evidence>
<evidence type="ECO:0000313" key="2">
    <source>
        <dbReference type="EMBL" id="KAG2423374.1"/>
    </source>
</evidence>
<reference evidence="2" key="1">
    <citation type="journal article" date="2020" name="bioRxiv">
        <title>Comparative genomics of Chlamydomonas.</title>
        <authorList>
            <person name="Craig R.J."/>
            <person name="Hasan A.R."/>
            <person name="Ness R.W."/>
            <person name="Keightley P.D."/>
        </authorList>
    </citation>
    <scope>NUCLEOTIDE SEQUENCE</scope>
    <source>
        <strain evidence="2">CCAP 11/173</strain>
    </source>
</reference>
<feature type="compositionally biased region" description="Acidic residues" evidence="1">
    <location>
        <begin position="858"/>
        <end position="868"/>
    </location>
</feature>
<feature type="region of interest" description="Disordered" evidence="1">
    <location>
        <begin position="1124"/>
        <end position="1203"/>
    </location>
</feature>
<feature type="compositionally biased region" description="Low complexity" evidence="1">
    <location>
        <begin position="1193"/>
        <end position="1203"/>
    </location>
</feature>